<evidence type="ECO:0000313" key="6">
    <source>
        <dbReference type="EMBL" id="SIT14208.1"/>
    </source>
</evidence>
<organism evidence="6 7">
    <name type="scientific">Zobellia uliginosa</name>
    <dbReference type="NCBI Taxonomy" id="143224"/>
    <lineage>
        <taxon>Bacteria</taxon>
        <taxon>Pseudomonadati</taxon>
        <taxon>Bacteroidota</taxon>
        <taxon>Flavobacteriia</taxon>
        <taxon>Flavobacteriales</taxon>
        <taxon>Flavobacteriaceae</taxon>
        <taxon>Zobellia</taxon>
    </lineage>
</organism>
<sequence>MEVINQNKSLEKNNQLLVIAHLSQLLTYVTGFGGLIVPLVLWLSTKDNVDGMDEHGKSIVNFQLSMLLFTILSIPAILLLGLGILSLIFIGIIAFVLPIVNAVKASNGETPSNFMTIRFIS</sequence>
<keyword evidence="7" id="KW-1185">Reference proteome</keyword>
<keyword evidence="4 5" id="KW-0472">Membrane</keyword>
<dbReference type="RefSeq" id="WP_076457206.1">
    <property type="nucleotide sequence ID" value="NZ_FTOB01000013.1"/>
</dbReference>
<accession>A0ABY1L2G4</accession>
<feature type="transmembrane region" description="Helical" evidence="5">
    <location>
        <begin position="64"/>
        <end position="97"/>
    </location>
</feature>
<reference evidence="6 7" key="1">
    <citation type="submission" date="2017-01" db="EMBL/GenBank/DDBJ databases">
        <authorList>
            <person name="Varghese N."/>
            <person name="Submissions S."/>
        </authorList>
    </citation>
    <scope>NUCLEOTIDE SEQUENCE [LARGE SCALE GENOMIC DNA]</scope>
    <source>
        <strain evidence="6 7">DSM 2061</strain>
    </source>
</reference>
<comment type="subcellular location">
    <subcellularLocation>
        <location evidence="1">Membrane</location>
        <topology evidence="1">Multi-pass membrane protein</topology>
    </subcellularLocation>
</comment>
<evidence type="ECO:0000256" key="1">
    <source>
        <dbReference type="ARBA" id="ARBA00004141"/>
    </source>
</evidence>
<evidence type="ECO:0008006" key="8">
    <source>
        <dbReference type="Google" id="ProtNLM"/>
    </source>
</evidence>
<evidence type="ECO:0000256" key="5">
    <source>
        <dbReference type="SAM" id="Phobius"/>
    </source>
</evidence>
<name>A0ABY1L2G4_9FLAO</name>
<dbReference type="Pfam" id="PF09685">
    <property type="entry name" value="MamF_MmsF"/>
    <property type="match status" value="1"/>
</dbReference>
<keyword evidence="2 5" id="KW-0812">Transmembrane</keyword>
<evidence type="ECO:0000256" key="2">
    <source>
        <dbReference type="ARBA" id="ARBA00022692"/>
    </source>
</evidence>
<evidence type="ECO:0000256" key="4">
    <source>
        <dbReference type="ARBA" id="ARBA00023136"/>
    </source>
</evidence>
<proteinExistence type="predicted"/>
<gene>
    <name evidence="6" type="ORF">SAMN05421766_11335</name>
</gene>
<evidence type="ECO:0000313" key="7">
    <source>
        <dbReference type="Proteomes" id="UP000185728"/>
    </source>
</evidence>
<dbReference type="InterPro" id="IPR019109">
    <property type="entry name" value="MamF_MmsF"/>
</dbReference>
<comment type="caution">
    <text evidence="6">The sequence shown here is derived from an EMBL/GenBank/DDBJ whole genome shotgun (WGS) entry which is preliminary data.</text>
</comment>
<keyword evidence="3 5" id="KW-1133">Transmembrane helix</keyword>
<protein>
    <recommendedName>
        <fullName evidence="8">tRNA modification GTPase</fullName>
    </recommendedName>
</protein>
<feature type="transmembrane region" description="Helical" evidence="5">
    <location>
        <begin position="25"/>
        <end position="44"/>
    </location>
</feature>
<evidence type="ECO:0000256" key="3">
    <source>
        <dbReference type="ARBA" id="ARBA00022989"/>
    </source>
</evidence>
<dbReference type="Proteomes" id="UP000185728">
    <property type="component" value="Unassembled WGS sequence"/>
</dbReference>
<dbReference type="EMBL" id="FTOB01000013">
    <property type="protein sequence ID" value="SIT14208.1"/>
    <property type="molecule type" value="Genomic_DNA"/>
</dbReference>